<gene>
    <name evidence="2" type="ORF">J1N35_000981</name>
</gene>
<protein>
    <recommendedName>
        <fullName evidence="1">Transposase MuDR plant domain-containing protein</fullName>
    </recommendedName>
</protein>
<dbReference type="EMBL" id="JAIQCV010000001">
    <property type="protein sequence ID" value="KAH1129603.1"/>
    <property type="molecule type" value="Genomic_DNA"/>
</dbReference>
<comment type="caution">
    <text evidence="2">The sequence shown here is derived from an EMBL/GenBank/DDBJ whole genome shotgun (WGS) entry which is preliminary data.</text>
</comment>
<accession>A0A9D4AL92</accession>
<dbReference type="AlphaFoldDB" id="A0A9D4AL92"/>
<evidence type="ECO:0000313" key="2">
    <source>
        <dbReference type="EMBL" id="KAH1129603.1"/>
    </source>
</evidence>
<keyword evidence="3" id="KW-1185">Reference proteome</keyword>
<organism evidence="2 3">
    <name type="scientific">Gossypium stocksii</name>
    <dbReference type="NCBI Taxonomy" id="47602"/>
    <lineage>
        <taxon>Eukaryota</taxon>
        <taxon>Viridiplantae</taxon>
        <taxon>Streptophyta</taxon>
        <taxon>Embryophyta</taxon>
        <taxon>Tracheophyta</taxon>
        <taxon>Spermatophyta</taxon>
        <taxon>Magnoliopsida</taxon>
        <taxon>eudicotyledons</taxon>
        <taxon>Gunneridae</taxon>
        <taxon>Pentapetalae</taxon>
        <taxon>rosids</taxon>
        <taxon>malvids</taxon>
        <taxon>Malvales</taxon>
        <taxon>Malvaceae</taxon>
        <taxon>Malvoideae</taxon>
        <taxon>Gossypium</taxon>
    </lineage>
</organism>
<dbReference type="OrthoDB" id="1435097at2759"/>
<proteinExistence type="predicted"/>
<evidence type="ECO:0000259" key="1">
    <source>
        <dbReference type="Pfam" id="PF03108"/>
    </source>
</evidence>
<name>A0A9D4AL92_9ROSI</name>
<dbReference type="Proteomes" id="UP000828251">
    <property type="component" value="Unassembled WGS sequence"/>
</dbReference>
<evidence type="ECO:0000313" key="3">
    <source>
        <dbReference type="Proteomes" id="UP000828251"/>
    </source>
</evidence>
<dbReference type="InterPro" id="IPR004332">
    <property type="entry name" value="Transposase_MuDR"/>
</dbReference>
<reference evidence="2 3" key="1">
    <citation type="journal article" date="2021" name="Plant Biotechnol. J.">
        <title>Multi-omics assisted identification of the key and species-specific regulatory components of drought-tolerant mechanisms in Gossypium stocksii.</title>
        <authorList>
            <person name="Yu D."/>
            <person name="Ke L."/>
            <person name="Zhang D."/>
            <person name="Wu Y."/>
            <person name="Sun Y."/>
            <person name="Mei J."/>
            <person name="Sun J."/>
            <person name="Sun Y."/>
        </authorList>
    </citation>
    <scope>NUCLEOTIDE SEQUENCE [LARGE SCALE GENOMIC DNA]</scope>
    <source>
        <strain evidence="3">cv. E1</strain>
        <tissue evidence="2">Leaf</tissue>
    </source>
</reference>
<feature type="domain" description="Transposase MuDR plant" evidence="1">
    <location>
        <begin position="114"/>
        <end position="166"/>
    </location>
</feature>
<sequence length="166" mass="18850">MTNGSHRWQVASPVPQLMWPVKYGSGLQIHLVVIETKALGEDRSNDNGCFDHEDDGNDHARSIRNSSRGIVICNDHVAHMSIVDPDATHAFEFPKYPDIIHAHLMLAYPELDELFVGQRFVRKDKCVDAIKHYTMNVSVDYRVADSKPTIYVGKCCKLIEGCKWRV</sequence>
<dbReference type="Pfam" id="PF03108">
    <property type="entry name" value="DBD_Tnp_Mut"/>
    <property type="match status" value="1"/>
</dbReference>